<comment type="caution">
    <text evidence="1">The sequence shown here is derived from an EMBL/GenBank/DDBJ whole genome shotgun (WGS) entry which is preliminary data.</text>
</comment>
<keyword evidence="2" id="KW-1185">Reference proteome</keyword>
<proteinExistence type="predicted"/>
<sequence>MSSFGKGSLSATNLAGYHHYNCDLFIYNTYNGIQKPNLHEQNHGRITQDANRLKRESTKLDTAQFKRGRNWETSLMSWLDTENLLLTVPSLPLTGEDLVENILADERDHFFVAGISFMPPQDQFNEMYKKAGLEPVKFGLSKPDLLEVTRLSEGVVWKVIDAKASRMVKTSHHVQIYFYTLCLTHLLPQPFFRASNTAAVWLPPDDGFDRNDPSFDDIKTIETSLLSFPLDDFLFRRLPAILSLPREDVFWHYNPLCHGCPFSNECKQNAIDQGEIGSMSNISITDAKLLRSLLQMWKDMTTSAPQELTDIEDLALLLEDSAGLNKINRTFPVTLRKAKHILALPPRTRRSSKVVTSSPVLEAARMRKIQIIPRRNSTCPKSEDIAVVISLLLDPSSPSGRTSIVSFSISSTISAGSLRQKVPEVLHGELLDLIPCLAYMIDSILSLTKSLDKPPRTQFYMFSSAEHSALQTHFIDAALNSSYPTHDIRVCIGALSQGASLLQTTFQPVLLSGVLLEFLTKGHWKKRDYQSILERMNLPTDGKIEGLKQRIQTELNRLQGNDRQKAAEQQRRDELGQLPRIVVLKREIEKSLALPIAGFWDLPECASVLLPSDSGAARCPSDEELYRLFTSGESPSGLLEKRNKSIYAVLVAFRSRVSGGDNNLLLNEARPLTSTFMDICREEHLRKLFYMQQFEVLARLSELWRSRIDGCPEAPILQYHGAQQGQKRMEHVFYLLSGNLDMAASDKDRTFFDYLLVEDRDCDDFESEAHIPVEALFDDLGVSGLVFPLNKFTKPRWQSQHPIVRKELLLADIRDISASVDGLRTKVTLQTWEDANATIKFTEGHTYRISPRLVDFNINKTLSALLEIDLQHEFQEVVVPYIQIIQDPKAFNREDRISPSTRKMLEKAGSDMQRLFRELDNLDVEAAKPLVLKASQNRAARHILSNRLSVVWGPPGKESLECRA</sequence>
<reference evidence="1" key="1">
    <citation type="submission" date="2020-11" db="EMBL/GenBank/DDBJ databases">
        <authorList>
            <consortium name="DOE Joint Genome Institute"/>
            <person name="Ahrendt S."/>
            <person name="Riley R."/>
            <person name="Andreopoulos W."/>
            <person name="Labutti K."/>
            <person name="Pangilinan J."/>
            <person name="Ruiz-Duenas F.J."/>
            <person name="Barrasa J.M."/>
            <person name="Sanchez-Garcia M."/>
            <person name="Camarero S."/>
            <person name="Miyauchi S."/>
            <person name="Serrano A."/>
            <person name="Linde D."/>
            <person name="Babiker R."/>
            <person name="Drula E."/>
            <person name="Ayuso-Fernandez I."/>
            <person name="Pacheco R."/>
            <person name="Padilla G."/>
            <person name="Ferreira P."/>
            <person name="Barriuso J."/>
            <person name="Kellner H."/>
            <person name="Castanera R."/>
            <person name="Alfaro M."/>
            <person name="Ramirez L."/>
            <person name="Pisabarro A.G."/>
            <person name="Kuo A."/>
            <person name="Tritt A."/>
            <person name="Lipzen A."/>
            <person name="He G."/>
            <person name="Yan M."/>
            <person name="Ng V."/>
            <person name="Cullen D."/>
            <person name="Martin F."/>
            <person name="Rosso M.-N."/>
            <person name="Henrissat B."/>
            <person name="Hibbett D."/>
            <person name="Martinez A.T."/>
            <person name="Grigoriev I.V."/>
        </authorList>
    </citation>
    <scope>NUCLEOTIDE SEQUENCE</scope>
    <source>
        <strain evidence="1">AH 40177</strain>
    </source>
</reference>
<dbReference type="EMBL" id="JADNRY010000190">
    <property type="protein sequence ID" value="KAF9061808.1"/>
    <property type="molecule type" value="Genomic_DNA"/>
</dbReference>
<name>A0A9P5PDE4_9AGAR</name>
<dbReference type="Proteomes" id="UP000772434">
    <property type="component" value="Unassembled WGS sequence"/>
</dbReference>
<protein>
    <submittedName>
        <fullName evidence="1">Uncharacterized protein</fullName>
    </submittedName>
</protein>
<gene>
    <name evidence="1" type="ORF">BDP27DRAFT_1234575</name>
</gene>
<dbReference type="OrthoDB" id="6513042at2759"/>
<evidence type="ECO:0000313" key="2">
    <source>
        <dbReference type="Proteomes" id="UP000772434"/>
    </source>
</evidence>
<dbReference type="AlphaFoldDB" id="A0A9P5PDE4"/>
<organism evidence="1 2">
    <name type="scientific">Rhodocollybia butyracea</name>
    <dbReference type="NCBI Taxonomy" id="206335"/>
    <lineage>
        <taxon>Eukaryota</taxon>
        <taxon>Fungi</taxon>
        <taxon>Dikarya</taxon>
        <taxon>Basidiomycota</taxon>
        <taxon>Agaricomycotina</taxon>
        <taxon>Agaricomycetes</taxon>
        <taxon>Agaricomycetidae</taxon>
        <taxon>Agaricales</taxon>
        <taxon>Marasmiineae</taxon>
        <taxon>Omphalotaceae</taxon>
        <taxon>Rhodocollybia</taxon>
    </lineage>
</organism>
<evidence type="ECO:0000313" key="1">
    <source>
        <dbReference type="EMBL" id="KAF9061808.1"/>
    </source>
</evidence>
<accession>A0A9P5PDE4</accession>